<feature type="transmembrane region" description="Helical" evidence="6">
    <location>
        <begin position="307"/>
        <end position="331"/>
    </location>
</feature>
<evidence type="ECO:0000256" key="2">
    <source>
        <dbReference type="ARBA" id="ARBA00022475"/>
    </source>
</evidence>
<keyword evidence="4 6" id="KW-1133">Transmembrane helix</keyword>
<sequence>MATGTRNAATTEAGMTNRLKLSFLRLLAQHRELSPLIILVALCIAFSMGNASFFSALNLTNLLSILPELGIIALAMTLLLTTGEFDLSVGAVFALAPILLLLMVQSGVPLPVALALALAVSAAIGCLNGWLVTGMAITSFLVTLSMLLIVRGVALFITNGFPQKPLEDESWLRWMLSGGVDIGEFTIHASLLWFIALSVMCHYLLRRSKLGNWILATGSNGPAAIARGVPTAKVKTGLFALTSLFAGFAGILSALRISSASPIAGTGYELEVIAMVVVGGTALTGGLGTIIGTVIGVMLLRIIRNGIIMAGVPGLAYNIFVGVIILAMLIINSRLEKHIKLR</sequence>
<dbReference type="GO" id="GO:0005886">
    <property type="term" value="C:plasma membrane"/>
    <property type="evidence" value="ECO:0007669"/>
    <property type="project" value="UniProtKB-SubCell"/>
</dbReference>
<feature type="transmembrane region" description="Helical" evidence="6">
    <location>
        <begin position="272"/>
        <end position="300"/>
    </location>
</feature>
<dbReference type="eggNOG" id="COG1172">
    <property type="taxonomic scope" value="Bacteria"/>
</dbReference>
<keyword evidence="5 6" id="KW-0472">Membrane</keyword>
<keyword evidence="8" id="KW-1185">Reference proteome</keyword>
<proteinExistence type="predicted"/>
<dbReference type="InterPro" id="IPR001851">
    <property type="entry name" value="ABC_transp_permease"/>
</dbReference>
<dbReference type="HOGENOM" id="CLU_028880_0_1_4"/>
<evidence type="ECO:0000256" key="3">
    <source>
        <dbReference type="ARBA" id="ARBA00022692"/>
    </source>
</evidence>
<dbReference type="KEGG" id="vei:Veis_3431"/>
<keyword evidence="3 6" id="KW-0812">Transmembrane</keyword>
<feature type="transmembrane region" description="Helical" evidence="6">
    <location>
        <begin position="62"/>
        <end position="80"/>
    </location>
</feature>
<reference evidence="8" key="1">
    <citation type="submission" date="2006-12" db="EMBL/GenBank/DDBJ databases">
        <title>Complete sequence of chromosome 1 of Verminephrobacter eiseniae EF01-2.</title>
        <authorList>
            <person name="Copeland A."/>
            <person name="Lucas S."/>
            <person name="Lapidus A."/>
            <person name="Barry K."/>
            <person name="Detter J.C."/>
            <person name="Glavina del Rio T."/>
            <person name="Dalin E."/>
            <person name="Tice H."/>
            <person name="Pitluck S."/>
            <person name="Chertkov O."/>
            <person name="Brettin T."/>
            <person name="Bruce D."/>
            <person name="Han C."/>
            <person name="Tapia R."/>
            <person name="Gilna P."/>
            <person name="Schmutz J."/>
            <person name="Larimer F."/>
            <person name="Land M."/>
            <person name="Hauser L."/>
            <person name="Kyrpides N."/>
            <person name="Kim E."/>
            <person name="Stahl D."/>
            <person name="Richardson P."/>
        </authorList>
    </citation>
    <scope>NUCLEOTIDE SEQUENCE [LARGE SCALE GENOMIC DNA]</scope>
    <source>
        <strain evidence="8">EF01-2</strain>
    </source>
</reference>
<evidence type="ECO:0000256" key="5">
    <source>
        <dbReference type="ARBA" id="ARBA00023136"/>
    </source>
</evidence>
<organism evidence="7 8">
    <name type="scientific">Verminephrobacter eiseniae (strain EF01-2)</name>
    <dbReference type="NCBI Taxonomy" id="391735"/>
    <lineage>
        <taxon>Bacteria</taxon>
        <taxon>Pseudomonadati</taxon>
        <taxon>Pseudomonadota</taxon>
        <taxon>Betaproteobacteria</taxon>
        <taxon>Burkholderiales</taxon>
        <taxon>Comamonadaceae</taxon>
        <taxon>Verminephrobacter</taxon>
    </lineage>
</organism>
<dbReference type="CDD" id="cd06579">
    <property type="entry name" value="TM_PBP1_transp_AraH_like"/>
    <property type="match status" value="1"/>
</dbReference>
<dbReference type="GO" id="GO:0022857">
    <property type="term" value="F:transmembrane transporter activity"/>
    <property type="evidence" value="ECO:0007669"/>
    <property type="project" value="InterPro"/>
</dbReference>
<evidence type="ECO:0000256" key="1">
    <source>
        <dbReference type="ARBA" id="ARBA00004651"/>
    </source>
</evidence>
<feature type="transmembrane region" description="Helical" evidence="6">
    <location>
        <begin position="110"/>
        <end position="133"/>
    </location>
</feature>
<dbReference type="PANTHER" id="PTHR32196">
    <property type="entry name" value="ABC TRANSPORTER PERMEASE PROTEIN YPHD-RELATED-RELATED"/>
    <property type="match status" value="1"/>
</dbReference>
<dbReference type="PANTHER" id="PTHR32196:SF72">
    <property type="entry name" value="RIBOSE IMPORT PERMEASE PROTEIN RBSC"/>
    <property type="match status" value="1"/>
</dbReference>
<feature type="transmembrane region" description="Helical" evidence="6">
    <location>
        <begin position="182"/>
        <end position="205"/>
    </location>
</feature>
<dbReference type="Pfam" id="PF02653">
    <property type="entry name" value="BPD_transp_2"/>
    <property type="match status" value="1"/>
</dbReference>
<protein>
    <submittedName>
        <fullName evidence="7">Inner-membrane translocator</fullName>
    </submittedName>
</protein>
<feature type="transmembrane region" description="Helical" evidence="6">
    <location>
        <begin position="140"/>
        <end position="162"/>
    </location>
</feature>
<dbReference type="EMBL" id="CP000542">
    <property type="protein sequence ID" value="ABM59152.1"/>
    <property type="molecule type" value="Genomic_DNA"/>
</dbReference>
<evidence type="ECO:0000313" key="8">
    <source>
        <dbReference type="Proteomes" id="UP000000374"/>
    </source>
</evidence>
<evidence type="ECO:0000256" key="4">
    <source>
        <dbReference type="ARBA" id="ARBA00022989"/>
    </source>
</evidence>
<dbReference type="Proteomes" id="UP000000374">
    <property type="component" value="Chromosome"/>
</dbReference>
<accession>A1WNE5</accession>
<feature type="transmembrane region" description="Helical" evidence="6">
    <location>
        <begin position="237"/>
        <end position="257"/>
    </location>
</feature>
<comment type="subcellular location">
    <subcellularLocation>
        <location evidence="1">Cell membrane</location>
        <topology evidence="1">Multi-pass membrane protein</topology>
    </subcellularLocation>
</comment>
<dbReference type="STRING" id="391735.Veis_3431"/>
<feature type="transmembrane region" description="Helical" evidence="6">
    <location>
        <begin position="87"/>
        <end position="104"/>
    </location>
</feature>
<keyword evidence="2" id="KW-1003">Cell membrane</keyword>
<name>A1WNE5_VEREI</name>
<evidence type="ECO:0000256" key="6">
    <source>
        <dbReference type="SAM" id="Phobius"/>
    </source>
</evidence>
<feature type="transmembrane region" description="Helical" evidence="6">
    <location>
        <begin position="33"/>
        <end position="56"/>
    </location>
</feature>
<dbReference type="AlphaFoldDB" id="A1WNE5"/>
<evidence type="ECO:0000313" key="7">
    <source>
        <dbReference type="EMBL" id="ABM59152.1"/>
    </source>
</evidence>
<gene>
    <name evidence="7" type="ordered locus">Veis_3431</name>
</gene>